<accession>A0A1K1LI86</accession>
<dbReference type="Proteomes" id="UP000186323">
    <property type="component" value="Chromosome I"/>
</dbReference>
<dbReference type="Gene3D" id="1.10.3730.20">
    <property type="match status" value="1"/>
</dbReference>
<reference evidence="3" key="1">
    <citation type="submission" date="2016-10" db="EMBL/GenBank/DDBJ databases">
        <authorList>
            <person name="Wegmann U."/>
        </authorList>
    </citation>
    <scope>NUCLEOTIDE SEQUENCE [LARGE SCALE GENOMIC DNA]</scope>
</reference>
<dbReference type="KEGG" id="dpg:DESPIGER_2595"/>
<keyword evidence="3" id="KW-1185">Reference proteome</keyword>
<gene>
    <name evidence="2" type="ORF">DESPIGER_2595</name>
</gene>
<evidence type="ECO:0000313" key="2">
    <source>
        <dbReference type="EMBL" id="SFV74409.1"/>
    </source>
</evidence>
<dbReference type="RefSeq" id="WP_072337360.1">
    <property type="nucleotide sequence ID" value="NZ_CAJKKT010000044.1"/>
</dbReference>
<sequence>MWQVYALLAAVFAALTAIFSKLGVRDVDSGLATAIRVGFILLLTWGMSLYAGTWREVRQIGGHTWLFLFLSAVATGLSWLCYFKALQLGDVSRVAPLDKLSVPLAMLLGVLVLGEPCDPKTVAGGILITAGALLLVL</sequence>
<dbReference type="AlphaFoldDB" id="A0A1K1LI86"/>
<dbReference type="InterPro" id="IPR000620">
    <property type="entry name" value="EamA_dom"/>
</dbReference>
<evidence type="ECO:0000259" key="1">
    <source>
        <dbReference type="Pfam" id="PF00892"/>
    </source>
</evidence>
<organism evidence="2 3">
    <name type="scientific">Desulfovibrio piger</name>
    <dbReference type="NCBI Taxonomy" id="901"/>
    <lineage>
        <taxon>Bacteria</taxon>
        <taxon>Pseudomonadati</taxon>
        <taxon>Thermodesulfobacteriota</taxon>
        <taxon>Desulfovibrionia</taxon>
        <taxon>Desulfovibrionales</taxon>
        <taxon>Desulfovibrionaceae</taxon>
        <taxon>Desulfovibrio</taxon>
    </lineage>
</organism>
<dbReference type="InterPro" id="IPR037185">
    <property type="entry name" value="EmrE-like"/>
</dbReference>
<feature type="domain" description="EamA" evidence="1">
    <location>
        <begin position="2"/>
        <end position="136"/>
    </location>
</feature>
<dbReference type="OrthoDB" id="9806718at2"/>
<proteinExistence type="predicted"/>
<dbReference type="GO" id="GO:0016020">
    <property type="term" value="C:membrane"/>
    <property type="evidence" value="ECO:0007669"/>
    <property type="project" value="InterPro"/>
</dbReference>
<dbReference type="PANTHER" id="PTHR22911">
    <property type="entry name" value="ACYL-MALONYL CONDENSING ENZYME-RELATED"/>
    <property type="match status" value="1"/>
</dbReference>
<evidence type="ECO:0000313" key="3">
    <source>
        <dbReference type="Proteomes" id="UP000186323"/>
    </source>
</evidence>
<dbReference type="PANTHER" id="PTHR22911:SF137">
    <property type="entry name" value="SOLUTE CARRIER FAMILY 35 MEMBER G2-RELATED"/>
    <property type="match status" value="1"/>
</dbReference>
<name>A0A1K1LI86_9BACT</name>
<protein>
    <recommendedName>
        <fullName evidence="1">EamA domain-containing protein</fullName>
    </recommendedName>
</protein>
<dbReference type="SUPFAM" id="SSF103481">
    <property type="entry name" value="Multidrug resistance efflux transporter EmrE"/>
    <property type="match status" value="1"/>
</dbReference>
<dbReference type="EMBL" id="LT630450">
    <property type="protein sequence ID" value="SFV74409.1"/>
    <property type="molecule type" value="Genomic_DNA"/>
</dbReference>
<dbReference type="Pfam" id="PF00892">
    <property type="entry name" value="EamA"/>
    <property type="match status" value="1"/>
</dbReference>